<dbReference type="RefSeq" id="WP_307259378.1">
    <property type="nucleotide sequence ID" value="NZ_JAUSVL010000001.1"/>
</dbReference>
<keyword evidence="1" id="KW-0812">Transmembrane</keyword>
<name>A0AAE4AMR0_9BACT</name>
<protein>
    <submittedName>
        <fullName evidence="2">DNA-directed RNA polymerase subunit RPC12/RpoP</fullName>
    </submittedName>
</protein>
<dbReference type="Proteomes" id="UP001238163">
    <property type="component" value="Unassembled WGS sequence"/>
</dbReference>
<keyword evidence="1" id="KW-1133">Transmembrane helix</keyword>
<keyword evidence="2" id="KW-0240">DNA-directed RNA polymerase</keyword>
<keyword evidence="3" id="KW-1185">Reference proteome</keyword>
<gene>
    <name evidence="2" type="ORF">J3R75_000255</name>
</gene>
<sequence>MTDSPDKAEVRRGLARIRALRRLFLGILFGYFPILVLCMAHIRRSGHWHALAVPLLLFVAGMVVQKILHGRRCPRCGELFFVQTVTRTSYTPDSAWSFPPQKACQNCGLRLNH</sequence>
<proteinExistence type="predicted"/>
<comment type="caution">
    <text evidence="2">The sequence shown here is derived from an EMBL/GenBank/DDBJ whole genome shotgun (WGS) entry which is preliminary data.</text>
</comment>
<dbReference type="AlphaFoldDB" id="A0AAE4AMR0"/>
<feature type="transmembrane region" description="Helical" evidence="1">
    <location>
        <begin position="20"/>
        <end position="42"/>
    </location>
</feature>
<reference evidence="2" key="1">
    <citation type="submission" date="2023-07" db="EMBL/GenBank/DDBJ databases">
        <title>Genomic Encyclopedia of Type Strains, Phase IV (KMG-IV): sequencing the most valuable type-strain genomes for metagenomic binning, comparative biology and taxonomic classification.</title>
        <authorList>
            <person name="Goeker M."/>
        </authorList>
    </citation>
    <scope>NUCLEOTIDE SEQUENCE</scope>
    <source>
        <strain evidence="2">DSM 24202</strain>
    </source>
</reference>
<keyword evidence="1" id="KW-0472">Membrane</keyword>
<dbReference type="EMBL" id="JAUSVL010000001">
    <property type="protein sequence ID" value="MDQ0288148.1"/>
    <property type="molecule type" value="Genomic_DNA"/>
</dbReference>
<keyword evidence="2" id="KW-0804">Transcription</keyword>
<dbReference type="GO" id="GO:0000428">
    <property type="term" value="C:DNA-directed RNA polymerase complex"/>
    <property type="evidence" value="ECO:0007669"/>
    <property type="project" value="UniProtKB-KW"/>
</dbReference>
<evidence type="ECO:0000256" key="1">
    <source>
        <dbReference type="SAM" id="Phobius"/>
    </source>
</evidence>
<feature type="transmembrane region" description="Helical" evidence="1">
    <location>
        <begin position="48"/>
        <end position="68"/>
    </location>
</feature>
<evidence type="ECO:0000313" key="2">
    <source>
        <dbReference type="EMBL" id="MDQ0288148.1"/>
    </source>
</evidence>
<evidence type="ECO:0000313" key="3">
    <source>
        <dbReference type="Proteomes" id="UP001238163"/>
    </source>
</evidence>
<accession>A0AAE4AMR0</accession>
<organism evidence="2 3">
    <name type="scientific">Oligosphaera ethanolica</name>
    <dbReference type="NCBI Taxonomy" id="760260"/>
    <lineage>
        <taxon>Bacteria</taxon>
        <taxon>Pseudomonadati</taxon>
        <taxon>Lentisphaerota</taxon>
        <taxon>Oligosphaeria</taxon>
        <taxon>Oligosphaerales</taxon>
        <taxon>Oligosphaeraceae</taxon>
        <taxon>Oligosphaera</taxon>
    </lineage>
</organism>